<feature type="transmembrane region" description="Helical" evidence="6">
    <location>
        <begin position="399"/>
        <end position="419"/>
    </location>
</feature>
<dbReference type="InterPro" id="IPR003594">
    <property type="entry name" value="HATPase_dom"/>
</dbReference>
<keyword evidence="6" id="KW-1133">Transmembrane helix</keyword>
<dbReference type="Pfam" id="PF02518">
    <property type="entry name" value="HATPase_c"/>
    <property type="match status" value="1"/>
</dbReference>
<dbReference type="KEGG" id="lby:Lbys_3266"/>
<keyword evidence="10" id="KW-1185">Reference proteome</keyword>
<evidence type="ECO:0000256" key="3">
    <source>
        <dbReference type="ARBA" id="ARBA00022679"/>
    </source>
</evidence>
<dbReference type="SUPFAM" id="SSF48452">
    <property type="entry name" value="TPR-like"/>
    <property type="match status" value="2"/>
</dbReference>
<evidence type="ECO:0000256" key="6">
    <source>
        <dbReference type="SAM" id="Phobius"/>
    </source>
</evidence>
<dbReference type="SUPFAM" id="SSF55874">
    <property type="entry name" value="ATPase domain of HSP90 chaperone/DNA topoisomerase II/histidine kinase"/>
    <property type="match status" value="1"/>
</dbReference>
<keyword evidence="5" id="KW-0902">Two-component regulatory system</keyword>
<organism evidence="9 10">
    <name type="scientific">Leadbetterella byssophila (strain DSM 17132 / JCM 16389 / KACC 11308 / NBRC 106382 / 4M15)</name>
    <dbReference type="NCBI Taxonomy" id="649349"/>
    <lineage>
        <taxon>Bacteria</taxon>
        <taxon>Pseudomonadati</taxon>
        <taxon>Bacteroidota</taxon>
        <taxon>Cytophagia</taxon>
        <taxon>Cytophagales</taxon>
        <taxon>Leadbetterellaceae</taxon>
        <taxon>Leadbetterella</taxon>
    </lineage>
</organism>
<sequence length="670" mass="77432">MRFLISCGLLLFCLCSYANRADSLYHAISSTTDDVQRIKLYRELLEHLMQKEVLDTSTITFYARLGIDQSYKSKFEEHLPYFYNTLGYMFKFSKDYDKAQIMIRKGLEIAQKLDNSTDISRSGYTLGIVYLDQQKVGEAISQIQQNFKHLRQFPDDYYSHANYLLMAYLTLSMDNYQLFQYFYEKASRLYEYGESSKRLIYDFKIRDCLLKGKVEEADEVLEKMLLEFPPQSRNSAIEIPEMYLNVADAYIRQGFYKKGVDLLEQVLSVKHGENDYPIYKCMTLLSRGYIQLEKIDLADKWNKIALSKAPNMILMDHRLMALENDVFIKQARGQYAELRGVLLELGKYKDSVNSAINNKSFLLVSLLQDYDEMEEDFDQVKSLNLEQKELLQRDKRIRILLLVLLGLMVIFTATIYRFYKKLDERKKEIQRKRWELASQAQVLSEANLQKDKLLSLIGHELRSPVAELISILEVKKRINKYESAIDYLDSIYVKSKRVHQTLENILTWSASQLKMQGSATVPIDLGKLVRYTLEFTAESLGEKQLKVNNKVKDVWAMGQEAEMLIVLRNLINNAIKFSPEGGSIHLYSYQESDLLHLVIADEGEGMSESVLSTLFTTIQQSERGTFGEKGTGVGLYICADLMRGIGGDIRARRRPVGGTEMVLIFQAAEH</sequence>
<dbReference type="Gene3D" id="3.30.565.10">
    <property type="entry name" value="Histidine kinase-like ATPase, C-terminal domain"/>
    <property type="match status" value="1"/>
</dbReference>
<evidence type="ECO:0000256" key="5">
    <source>
        <dbReference type="ARBA" id="ARBA00023012"/>
    </source>
</evidence>
<gene>
    <name evidence="9" type="ordered locus">Lbys_3266</name>
</gene>
<dbReference type="InterPro" id="IPR003661">
    <property type="entry name" value="HisK_dim/P_dom"/>
</dbReference>
<dbReference type="Proteomes" id="UP000007435">
    <property type="component" value="Chromosome"/>
</dbReference>
<reference evidence="9 10" key="2">
    <citation type="journal article" date="2011" name="Stand. Genomic Sci.">
        <title>Complete genome sequence of Leadbetterella byssophila type strain (4M15).</title>
        <authorList>
            <person name="Abt B."/>
            <person name="Teshima H."/>
            <person name="Lucas S."/>
            <person name="Lapidus A."/>
            <person name="Del Rio T.G."/>
            <person name="Nolan M."/>
            <person name="Tice H."/>
            <person name="Cheng J.F."/>
            <person name="Pitluck S."/>
            <person name="Liolios K."/>
            <person name="Pagani I."/>
            <person name="Ivanova N."/>
            <person name="Mavromatis K."/>
            <person name="Pati A."/>
            <person name="Tapia R."/>
            <person name="Han C."/>
            <person name="Goodwin L."/>
            <person name="Chen A."/>
            <person name="Palaniappan K."/>
            <person name="Land M."/>
            <person name="Hauser L."/>
            <person name="Chang Y.J."/>
            <person name="Jeffries C.D."/>
            <person name="Rohde M."/>
            <person name="Goker M."/>
            <person name="Tindall B.J."/>
            <person name="Detter J.C."/>
            <person name="Woyke T."/>
            <person name="Bristow J."/>
            <person name="Eisen J.A."/>
            <person name="Markowitz V."/>
            <person name="Hugenholtz P."/>
            <person name="Klenk H.P."/>
            <person name="Kyrpides N.C."/>
        </authorList>
    </citation>
    <scope>NUCLEOTIDE SEQUENCE [LARGE SCALE GENOMIC DNA]</scope>
    <source>
        <strain evidence="10">DSM 17132 / JCM 16389 / KACC 11308 / NBRC 106382 / 4M15</strain>
    </source>
</reference>
<dbReference type="InterPro" id="IPR005467">
    <property type="entry name" value="His_kinase_dom"/>
</dbReference>
<dbReference type="PANTHER" id="PTHR43711">
    <property type="entry name" value="TWO-COMPONENT HISTIDINE KINASE"/>
    <property type="match status" value="1"/>
</dbReference>
<dbReference type="RefSeq" id="WP_013409953.1">
    <property type="nucleotide sequence ID" value="NC_014655.1"/>
</dbReference>
<dbReference type="CDD" id="cd00075">
    <property type="entry name" value="HATPase"/>
    <property type="match status" value="1"/>
</dbReference>
<dbReference type="SUPFAM" id="SSF47384">
    <property type="entry name" value="Homodimeric domain of signal transducing histidine kinase"/>
    <property type="match status" value="1"/>
</dbReference>
<evidence type="ECO:0000256" key="1">
    <source>
        <dbReference type="ARBA" id="ARBA00000085"/>
    </source>
</evidence>
<keyword evidence="3" id="KW-0808">Transferase</keyword>
<evidence type="ECO:0000256" key="2">
    <source>
        <dbReference type="ARBA" id="ARBA00012438"/>
    </source>
</evidence>
<dbReference type="HOGENOM" id="CLU_409809_0_0_10"/>
<dbReference type="InterPro" id="IPR050736">
    <property type="entry name" value="Sensor_HK_Regulatory"/>
</dbReference>
<dbReference type="EC" id="2.7.13.3" evidence="2"/>
<evidence type="ECO:0000259" key="8">
    <source>
        <dbReference type="PROSITE" id="PS50109"/>
    </source>
</evidence>
<comment type="catalytic activity">
    <reaction evidence="1">
        <text>ATP + protein L-histidine = ADP + protein N-phospho-L-histidine.</text>
        <dbReference type="EC" id="2.7.13.3"/>
    </reaction>
</comment>
<protein>
    <recommendedName>
        <fullName evidence="2">histidine kinase</fullName>
        <ecNumber evidence="2">2.7.13.3</ecNumber>
    </recommendedName>
</protein>
<feature type="signal peptide" evidence="7">
    <location>
        <begin position="1"/>
        <end position="20"/>
    </location>
</feature>
<dbReference type="OrthoDB" id="9810447at2"/>
<keyword evidence="4 9" id="KW-0418">Kinase</keyword>
<dbReference type="GO" id="GO:0000155">
    <property type="term" value="F:phosphorelay sensor kinase activity"/>
    <property type="evidence" value="ECO:0007669"/>
    <property type="project" value="InterPro"/>
</dbReference>
<keyword evidence="7" id="KW-0732">Signal</keyword>
<proteinExistence type="predicted"/>
<feature type="domain" description="Histidine kinase" evidence="8">
    <location>
        <begin position="456"/>
        <end position="669"/>
    </location>
</feature>
<evidence type="ECO:0000313" key="9">
    <source>
        <dbReference type="EMBL" id="ADQ18926.1"/>
    </source>
</evidence>
<dbReference type="EMBL" id="CP002305">
    <property type="protein sequence ID" value="ADQ18926.1"/>
    <property type="molecule type" value="Genomic_DNA"/>
</dbReference>
<feature type="chain" id="PRO_5005673712" description="histidine kinase" evidence="7">
    <location>
        <begin position="21"/>
        <end position="670"/>
    </location>
</feature>
<dbReference type="InterPro" id="IPR036097">
    <property type="entry name" value="HisK_dim/P_sf"/>
</dbReference>
<dbReference type="InterPro" id="IPR036890">
    <property type="entry name" value="HATPase_C_sf"/>
</dbReference>
<dbReference type="CDD" id="cd00082">
    <property type="entry name" value="HisKA"/>
    <property type="match status" value="1"/>
</dbReference>
<keyword evidence="6" id="KW-0472">Membrane</keyword>
<dbReference type="InterPro" id="IPR011990">
    <property type="entry name" value="TPR-like_helical_dom_sf"/>
</dbReference>
<dbReference type="PANTHER" id="PTHR43711:SF1">
    <property type="entry name" value="HISTIDINE KINASE 1"/>
    <property type="match status" value="1"/>
</dbReference>
<evidence type="ECO:0000256" key="4">
    <source>
        <dbReference type="ARBA" id="ARBA00022777"/>
    </source>
</evidence>
<accession>E4RWI6</accession>
<dbReference type="SMART" id="SM00387">
    <property type="entry name" value="HATPase_c"/>
    <property type="match status" value="1"/>
</dbReference>
<dbReference type="PROSITE" id="PS50109">
    <property type="entry name" value="HIS_KIN"/>
    <property type="match status" value="1"/>
</dbReference>
<evidence type="ECO:0000256" key="7">
    <source>
        <dbReference type="SAM" id="SignalP"/>
    </source>
</evidence>
<dbReference type="AlphaFoldDB" id="E4RWI6"/>
<name>E4RWI6_LEAB4</name>
<reference key="1">
    <citation type="submission" date="2010-11" db="EMBL/GenBank/DDBJ databases">
        <title>The complete genome of Leadbetterella byssophila DSM 17132.</title>
        <authorList>
            <consortium name="US DOE Joint Genome Institute (JGI-PGF)"/>
            <person name="Lucas S."/>
            <person name="Copeland A."/>
            <person name="Lapidus A."/>
            <person name="Glavina del Rio T."/>
            <person name="Dalin E."/>
            <person name="Tice H."/>
            <person name="Bruce D."/>
            <person name="Goodwin L."/>
            <person name="Pitluck S."/>
            <person name="Kyrpides N."/>
            <person name="Mavromatis K."/>
            <person name="Ivanova N."/>
            <person name="Teshima H."/>
            <person name="Brettin T."/>
            <person name="Detter J.C."/>
            <person name="Han C."/>
            <person name="Tapia R."/>
            <person name="Land M."/>
            <person name="Hauser L."/>
            <person name="Markowitz V."/>
            <person name="Cheng J.-F."/>
            <person name="Hugenholtz P."/>
            <person name="Woyke T."/>
            <person name="Wu D."/>
            <person name="Tindall B."/>
            <person name="Pomrenke H.G."/>
            <person name="Brambilla E."/>
            <person name="Klenk H.-P."/>
            <person name="Eisen J.A."/>
        </authorList>
    </citation>
    <scope>NUCLEOTIDE SEQUENCE [LARGE SCALE GENOMIC DNA]</scope>
    <source>
        <strain>DSM 17132</strain>
    </source>
</reference>
<keyword evidence="6" id="KW-0812">Transmembrane</keyword>
<dbReference type="STRING" id="649349.Lbys_3266"/>
<dbReference type="Gene3D" id="1.25.40.10">
    <property type="entry name" value="Tetratricopeptide repeat domain"/>
    <property type="match status" value="2"/>
</dbReference>
<evidence type="ECO:0000313" key="10">
    <source>
        <dbReference type="Proteomes" id="UP000007435"/>
    </source>
</evidence>
<dbReference type="eggNOG" id="COG0457">
    <property type="taxonomic scope" value="Bacteria"/>
</dbReference>
<dbReference type="Gene3D" id="1.10.287.130">
    <property type="match status" value="1"/>
</dbReference>
<dbReference type="eggNOG" id="COG2205">
    <property type="taxonomic scope" value="Bacteria"/>
</dbReference>